<dbReference type="EMBL" id="GBRH01166065">
    <property type="protein sequence ID" value="JAE31831.1"/>
    <property type="molecule type" value="Transcribed_RNA"/>
</dbReference>
<organism evidence="1">
    <name type="scientific">Arundo donax</name>
    <name type="common">Giant reed</name>
    <name type="synonym">Donax arundinaceus</name>
    <dbReference type="NCBI Taxonomy" id="35708"/>
    <lineage>
        <taxon>Eukaryota</taxon>
        <taxon>Viridiplantae</taxon>
        <taxon>Streptophyta</taxon>
        <taxon>Embryophyta</taxon>
        <taxon>Tracheophyta</taxon>
        <taxon>Spermatophyta</taxon>
        <taxon>Magnoliopsida</taxon>
        <taxon>Liliopsida</taxon>
        <taxon>Poales</taxon>
        <taxon>Poaceae</taxon>
        <taxon>PACMAD clade</taxon>
        <taxon>Arundinoideae</taxon>
        <taxon>Arundineae</taxon>
        <taxon>Arundo</taxon>
    </lineage>
</organism>
<sequence>MSYHLPLKIVSVVMTASWCCVPCPY</sequence>
<dbReference type="AlphaFoldDB" id="A0A0A9HAE6"/>
<evidence type="ECO:0000313" key="1">
    <source>
        <dbReference type="EMBL" id="JAE31831.1"/>
    </source>
</evidence>
<reference evidence="1" key="1">
    <citation type="submission" date="2014-09" db="EMBL/GenBank/DDBJ databases">
        <authorList>
            <person name="Magalhaes I.L.F."/>
            <person name="Oliveira U."/>
            <person name="Santos F.R."/>
            <person name="Vidigal T.H.D.A."/>
            <person name="Brescovit A.D."/>
            <person name="Santos A.J."/>
        </authorList>
    </citation>
    <scope>NUCLEOTIDE SEQUENCE</scope>
    <source>
        <tissue evidence="1">Shoot tissue taken approximately 20 cm above the soil surface</tissue>
    </source>
</reference>
<protein>
    <submittedName>
        <fullName evidence="1">Uncharacterized protein</fullName>
    </submittedName>
</protein>
<accession>A0A0A9HAE6</accession>
<reference evidence="1" key="2">
    <citation type="journal article" date="2015" name="Data Brief">
        <title>Shoot transcriptome of the giant reed, Arundo donax.</title>
        <authorList>
            <person name="Barrero R.A."/>
            <person name="Guerrero F.D."/>
            <person name="Moolhuijzen P."/>
            <person name="Goolsby J.A."/>
            <person name="Tidwell J."/>
            <person name="Bellgard S.E."/>
            <person name="Bellgard M.I."/>
        </authorList>
    </citation>
    <scope>NUCLEOTIDE SEQUENCE</scope>
    <source>
        <tissue evidence="1">Shoot tissue taken approximately 20 cm above the soil surface</tissue>
    </source>
</reference>
<proteinExistence type="predicted"/>
<name>A0A0A9HAE6_ARUDO</name>